<evidence type="ECO:0000256" key="7">
    <source>
        <dbReference type="SAM" id="SignalP"/>
    </source>
</evidence>
<feature type="compositionally biased region" description="Pro residues" evidence="6">
    <location>
        <begin position="1372"/>
        <end position="1388"/>
    </location>
</feature>
<dbReference type="Gene3D" id="2.60.40.740">
    <property type="match status" value="3"/>
</dbReference>
<dbReference type="NCBIfam" id="TIGR01167">
    <property type="entry name" value="LPXTG_anchor"/>
    <property type="match status" value="1"/>
</dbReference>
<evidence type="ECO:0000313" key="10">
    <source>
        <dbReference type="Proteomes" id="UP000015176"/>
    </source>
</evidence>
<feature type="region of interest" description="Disordered" evidence="6">
    <location>
        <begin position="362"/>
        <end position="403"/>
    </location>
</feature>
<dbReference type="EMBL" id="ALSF01000080">
    <property type="protein sequence ID" value="EPU38339.1"/>
    <property type="molecule type" value="Genomic_DNA"/>
</dbReference>
<evidence type="ECO:0000256" key="2">
    <source>
        <dbReference type="ARBA" id="ARBA00022525"/>
    </source>
</evidence>
<dbReference type="SUPFAM" id="SSF74914">
    <property type="entry name" value="V-region of surface antigen I/II (SA I/II, PAC)"/>
    <property type="match status" value="1"/>
</dbReference>
<evidence type="ECO:0000256" key="5">
    <source>
        <dbReference type="SAM" id="Coils"/>
    </source>
</evidence>
<dbReference type="Gene3D" id="2.60.530.10">
    <property type="entry name" value="Major cell-surface adhesin PAc"/>
    <property type="match status" value="1"/>
</dbReference>
<dbReference type="InterPro" id="IPR041324">
    <property type="entry name" value="AgI/II_N"/>
</dbReference>
<dbReference type="InterPro" id="IPR036234">
    <property type="entry name" value="SA_I/II_PAC_V_sf"/>
</dbReference>
<evidence type="ECO:0000259" key="8">
    <source>
        <dbReference type="PROSITE" id="PS50847"/>
    </source>
</evidence>
<dbReference type="Proteomes" id="UP000015176">
    <property type="component" value="Unassembled WGS sequence"/>
</dbReference>
<feature type="signal peptide" evidence="7">
    <location>
        <begin position="1"/>
        <end position="40"/>
    </location>
</feature>
<feature type="region of interest" description="Disordered" evidence="6">
    <location>
        <begin position="1367"/>
        <end position="1398"/>
    </location>
</feature>
<keyword evidence="4" id="KW-0572">Peptidoglycan-anchor</keyword>
<reference evidence="9 10" key="1">
    <citation type="submission" date="2012-07" db="EMBL/GenBank/DDBJ databases">
        <authorList>
            <person name="Moroni P."/>
            <person name="Richards V.P."/>
            <person name="Durkin S.A.S."/>
            <person name="Kim M."/>
            <person name="Pavinski Bitar P.D."/>
            <person name="Stanhope M.J."/>
            <person name="Town C.D."/>
            <person name="Zadoks R.N."/>
            <person name="Venter J.C."/>
        </authorList>
    </citation>
    <scope>NUCLEOTIDE SEQUENCE [LARGE SCALE GENOMIC DNA]</scope>
    <source>
        <strain evidence="9 10">MRI Z1-216</strain>
    </source>
</reference>
<keyword evidence="1" id="KW-0134">Cell wall</keyword>
<comment type="caution">
    <text evidence="9">The sequence shown here is derived from an EMBL/GenBank/DDBJ whole genome shotgun (WGS) entry which is preliminary data.</text>
</comment>
<name>A0AAD2WUS5_STRAG</name>
<evidence type="ECO:0000256" key="1">
    <source>
        <dbReference type="ARBA" id="ARBA00022512"/>
    </source>
</evidence>
<dbReference type="NCBIfam" id="TIGR04228">
    <property type="entry name" value="isopep_sspB_C2"/>
    <property type="match status" value="1"/>
</dbReference>
<feature type="chain" id="PRO_5042285948" evidence="7">
    <location>
        <begin position="41"/>
        <end position="1428"/>
    </location>
</feature>
<evidence type="ECO:0000256" key="6">
    <source>
        <dbReference type="SAM" id="MobiDB-lite"/>
    </source>
</evidence>
<dbReference type="PROSITE" id="PS50847">
    <property type="entry name" value="GRAM_POS_ANCHORING"/>
    <property type="match status" value="1"/>
</dbReference>
<dbReference type="RefSeq" id="WP_000210518.1">
    <property type="nucleotide sequence ID" value="NZ_ALSF01000080.1"/>
</dbReference>
<evidence type="ECO:0000256" key="3">
    <source>
        <dbReference type="ARBA" id="ARBA00022729"/>
    </source>
</evidence>
<dbReference type="InterPro" id="IPR026345">
    <property type="entry name" value="Adh_isopep-form_adh_dom"/>
</dbReference>
<keyword evidence="2" id="KW-0964">Secreted</keyword>
<feature type="compositionally biased region" description="Low complexity" evidence="6">
    <location>
        <begin position="177"/>
        <end position="191"/>
    </location>
</feature>
<gene>
    <name evidence="9" type="ORF">SAG0164_01830</name>
</gene>
<organism evidence="9 10">
    <name type="scientific">Streptococcus agalactiae MRI Z1-216</name>
    <dbReference type="NCBI Taxonomy" id="1154879"/>
    <lineage>
        <taxon>Bacteria</taxon>
        <taxon>Bacillati</taxon>
        <taxon>Bacillota</taxon>
        <taxon>Bacilli</taxon>
        <taxon>Lactobacillales</taxon>
        <taxon>Streptococcaceae</taxon>
        <taxon>Streptococcus</taxon>
    </lineage>
</organism>
<sequence length="1428" mass="153567">MTTNNTKGHGYFRKKKWAKGLVSGIALAGAVAFSSGAVLADEVTSPVTESEATTVVTQPESTNDNNAYAAQANTSTGTQPVAIDNSTVEAAVETATETGVAVTKEATVDQGTDTNSTDLDASKADIKSDQEKQVKEIKAATQTQADNNAAYSEAQGAIDANNDFVEDAKGKHEKDTTVTVTTDGSTATDGSAAKNKQATEVAKKTLKGNQESVKTYELNKATYDATVAEAKTLNQAVESAANALKDKGVTVTTTEKVVTSVAEVEALRKQNEAAIASAEKQITLNTAILAAHDKTKKASDATNADADSKVTDLKEKGVTVNVTTTVVSSAEEAETLRKQNEAAATSAGNQVASNNAVLAAHDKTKKASDATNADADTKAKELQGKGVSVTTAEKEVSSAEEAESIRKQNADAVALAEKQVTSDNAILEAYNKTKKASDTTNADAEAKVNELKGAGVVVTTSSKEVSSAEEAEKITSQNKSAYDQAKQKQADWQKKYDELQSKTGTEGYTKQVVLQALDLSASNPQATHGSSAAGSQIVGTRDIGSTTGSSGYGRILDSTGVFKYANVDKGWTTEIDYTNLKGLTVTTTDGQKHDISRIHRTFQLVNTGATGLNDVYIPNDPTEGFIVARNNGTGSYSDYMNFLVTDSYYYTVNGKEVVYSASQDTPIALTYLSLNNNPIGREGARATGDGSSMVEINGSTVSVHGDQFAYSDNYNRQEETGLNWDTTDSAYQYKGAAIGVFTQGSSFTTEFVQWDGPADPAGQTYWFAINTRVVAPVVETPTSARLTKTTVKPTEVKPISASLIKTTVKPSEVKPVNVSIVKTTVDPVSPDPVSAELVKAKNPEKPTLELTKLADTKNQQVSVAYHDYKLSYKPTVTKTVTDTDKKNTDGATVAKNTPQVYTLDHDNIYANIKVGDTITIVDPLEAGATPVVAENEADAQAKGWTVNYDETQETYTYTAVYQGKKLEAPTIKWVPIYDKAFYDNTYKVFKNDYEAFSNTVTTYTPPTPDPVKSITDNSGADINGAKTFDRNVNFHLTTDYSPYTKVTASTLAIAKGFAIMDDVQDGAFTVNEDGITATATDGTDVKDLFTMYHVLSGEARTEAIQAILDNANLSPVGEFYLWVAKDPASFYANYVKQAKNVTIDLPARLLVPEGEVVENDFFQIDFGNSYQSNLVTVEVPDVIPEKHALDQKDDNIILDDETVQIGEYIRYLLDGVTVPVKHDTLWQYDGKDKLDIAHDRYTGNWKGIIKGTEYTAKEDLVLTYDVTLEDGTLVKAGDTIKSGSKYAFTFEFDQDTNNDFIKKIVTVTWDDKKGEWAYSIDEEFLRSLGVEGTFDADFYLEVERIAAGDVENTFVNIVNGKEMTAKVTTHTPEPPKPTPPAPNTPAPNTPVKQASLPSTGEASSILTVLGGFLLSGLSLAGVRKRKEN</sequence>
<feature type="domain" description="Gram-positive cocci surface proteins LPxTG" evidence="8">
    <location>
        <begin position="1396"/>
        <end position="1428"/>
    </location>
</feature>
<keyword evidence="5" id="KW-0175">Coiled coil</keyword>
<accession>A0AAD2WUS5</accession>
<feature type="coiled-coil region" evidence="5">
    <location>
        <begin position="227"/>
        <end position="281"/>
    </location>
</feature>
<feature type="region of interest" description="Disordered" evidence="6">
    <location>
        <begin position="170"/>
        <end position="191"/>
    </location>
</feature>
<proteinExistence type="predicted"/>
<dbReference type="Pfam" id="PF18652">
    <property type="entry name" value="Adhesin_P1_N"/>
    <property type="match status" value="1"/>
</dbReference>
<dbReference type="Pfam" id="PF17998">
    <property type="entry name" value="AgI_II_C2"/>
    <property type="match status" value="1"/>
</dbReference>
<evidence type="ECO:0000313" key="9">
    <source>
        <dbReference type="EMBL" id="EPU38339.1"/>
    </source>
</evidence>
<dbReference type="InterPro" id="IPR019931">
    <property type="entry name" value="LPXTG_anchor"/>
</dbReference>
<keyword evidence="3 7" id="KW-0732">Signal</keyword>
<evidence type="ECO:0000256" key="4">
    <source>
        <dbReference type="ARBA" id="ARBA00023088"/>
    </source>
</evidence>
<protein>
    <submittedName>
        <fullName evidence="9">Glucan-binding protein C</fullName>
    </submittedName>
</protein>
<feature type="compositionally biased region" description="Basic and acidic residues" evidence="6">
    <location>
        <begin position="392"/>
        <end position="403"/>
    </location>
</feature>
<dbReference type="Pfam" id="PF00746">
    <property type="entry name" value="Gram_pos_anchor"/>
    <property type="match status" value="1"/>
</dbReference>